<sequence length="204" mass="22737">MIANLENLSANNIYHLMTQSIIPRPIAWVLTESSEENYNLAPFSYFTAVSSAPPILMFSVGKKPTGEIKDTAKNVMTNKKMVIHIAHEQQSKAVTDSAATLPHGESELISTELETVEFEGFSLPRLKDCHIAFACTLYETKELGDVPQMLIFAEIQQIYINDEVIELDDKDRVKVLADKVKPLSRLGGAEYGSLGNIIRNIRPE</sequence>
<dbReference type="InterPro" id="IPR012349">
    <property type="entry name" value="Split_barrel_FMN-bd"/>
</dbReference>
<dbReference type="PANTHER" id="PTHR33798:SF5">
    <property type="entry name" value="FLAVIN REDUCTASE LIKE DOMAIN-CONTAINING PROTEIN"/>
    <property type="match status" value="1"/>
</dbReference>
<comment type="caution">
    <text evidence="6">The sequence shown here is derived from an EMBL/GenBank/DDBJ whole genome shotgun (WGS) entry which is preliminary data.</text>
</comment>
<dbReference type="EMBL" id="MSCH01000003">
    <property type="protein sequence ID" value="PQJ54622.1"/>
    <property type="molecule type" value="Genomic_DNA"/>
</dbReference>
<evidence type="ECO:0000256" key="4">
    <source>
        <dbReference type="ARBA" id="ARBA00038054"/>
    </source>
</evidence>
<keyword evidence="2" id="KW-0285">Flavoprotein</keyword>
<dbReference type="Gene3D" id="2.30.110.10">
    <property type="entry name" value="Electron Transport, Fmn-binding Protein, Chain A"/>
    <property type="match status" value="1"/>
</dbReference>
<dbReference type="PANTHER" id="PTHR33798">
    <property type="entry name" value="FLAVOPROTEIN OXYGENASE"/>
    <property type="match status" value="1"/>
</dbReference>
<feature type="domain" description="Flavin reductase like" evidence="5">
    <location>
        <begin position="19"/>
        <end position="173"/>
    </location>
</feature>
<comment type="cofactor">
    <cofactor evidence="1">
        <name>FMN</name>
        <dbReference type="ChEBI" id="CHEBI:58210"/>
    </cofactor>
</comment>
<reference evidence="6 7" key="1">
    <citation type="submission" date="2016-12" db="EMBL/GenBank/DDBJ databases">
        <title>Diversity of luminous bacteria.</title>
        <authorList>
            <person name="Yoshizawa S."/>
            <person name="Kogure K."/>
        </authorList>
    </citation>
    <scope>NUCLEOTIDE SEQUENCE [LARGE SCALE GENOMIC DNA]</scope>
    <source>
        <strain evidence="6 7">SA4-48</strain>
    </source>
</reference>
<dbReference type="Proteomes" id="UP000239007">
    <property type="component" value="Unassembled WGS sequence"/>
</dbReference>
<evidence type="ECO:0000256" key="3">
    <source>
        <dbReference type="ARBA" id="ARBA00022643"/>
    </source>
</evidence>
<dbReference type="AlphaFoldDB" id="A0A2S7UYQ0"/>
<dbReference type="GO" id="GO:0010181">
    <property type="term" value="F:FMN binding"/>
    <property type="evidence" value="ECO:0007669"/>
    <property type="project" value="InterPro"/>
</dbReference>
<dbReference type="SMART" id="SM00903">
    <property type="entry name" value="Flavin_Reduct"/>
    <property type="match status" value="1"/>
</dbReference>
<evidence type="ECO:0000313" key="6">
    <source>
        <dbReference type="EMBL" id="PQJ54622.1"/>
    </source>
</evidence>
<dbReference type="RefSeq" id="WP_105053143.1">
    <property type="nucleotide sequence ID" value="NZ_BMYG01000001.1"/>
</dbReference>
<organism evidence="6 7">
    <name type="scientific">Psychrosphaera saromensis</name>
    <dbReference type="NCBI Taxonomy" id="716813"/>
    <lineage>
        <taxon>Bacteria</taxon>
        <taxon>Pseudomonadati</taxon>
        <taxon>Pseudomonadota</taxon>
        <taxon>Gammaproteobacteria</taxon>
        <taxon>Alteromonadales</taxon>
        <taxon>Pseudoalteromonadaceae</taxon>
        <taxon>Psychrosphaera</taxon>
    </lineage>
</organism>
<evidence type="ECO:0000256" key="2">
    <source>
        <dbReference type="ARBA" id="ARBA00022630"/>
    </source>
</evidence>
<evidence type="ECO:0000256" key="1">
    <source>
        <dbReference type="ARBA" id="ARBA00001917"/>
    </source>
</evidence>
<evidence type="ECO:0000313" key="7">
    <source>
        <dbReference type="Proteomes" id="UP000239007"/>
    </source>
</evidence>
<protein>
    <recommendedName>
        <fullName evidence="5">Flavin reductase like domain-containing protein</fullName>
    </recommendedName>
</protein>
<name>A0A2S7UYQ0_9GAMM</name>
<proteinExistence type="inferred from homology"/>
<dbReference type="Pfam" id="PF01613">
    <property type="entry name" value="Flavin_Reduct"/>
    <property type="match status" value="1"/>
</dbReference>
<dbReference type="SUPFAM" id="SSF50475">
    <property type="entry name" value="FMN-binding split barrel"/>
    <property type="match status" value="1"/>
</dbReference>
<comment type="similarity">
    <text evidence="4">Belongs to the flavoredoxin family.</text>
</comment>
<keyword evidence="3" id="KW-0288">FMN</keyword>
<dbReference type="OrthoDB" id="9794638at2"/>
<dbReference type="GO" id="GO:0016646">
    <property type="term" value="F:oxidoreductase activity, acting on the CH-NH group of donors, NAD or NADP as acceptor"/>
    <property type="evidence" value="ECO:0007669"/>
    <property type="project" value="UniProtKB-ARBA"/>
</dbReference>
<dbReference type="InterPro" id="IPR002563">
    <property type="entry name" value="Flavin_Rdtase-like_dom"/>
</dbReference>
<accession>A0A2S7UYQ0</accession>
<evidence type="ECO:0000259" key="5">
    <source>
        <dbReference type="SMART" id="SM00903"/>
    </source>
</evidence>
<keyword evidence="7" id="KW-1185">Reference proteome</keyword>
<gene>
    <name evidence="6" type="ORF">BTO11_13860</name>
</gene>